<sequence length="148" mass="17379">MQLVLMYFDTVIGPVSFFSYPGSVLERVSKKMEGFFNLDMKENFFEVSLNEENLKLTSLVFKILSNWGRGSFEMIMLSIISEKDYNTEFSYDILKKYSSKIKSKVNIYKAFYMRGFMTKNDSEIGEKNQELLSILRECYNTLKNKNPI</sequence>
<comment type="caution">
    <text evidence="1">The sequence shown here is derived from an EMBL/GenBank/DDBJ whole genome shotgun (WGS) entry which is preliminary data.</text>
</comment>
<proteinExistence type="predicted"/>
<dbReference type="EMBL" id="LAZR01001716">
    <property type="protein sequence ID" value="KKN40236.1"/>
    <property type="molecule type" value="Genomic_DNA"/>
</dbReference>
<dbReference type="AlphaFoldDB" id="A0A0F9STA7"/>
<name>A0A0F9STA7_9ZZZZ</name>
<protein>
    <submittedName>
        <fullName evidence="1">Uncharacterized protein</fullName>
    </submittedName>
</protein>
<accession>A0A0F9STA7</accession>
<gene>
    <name evidence="1" type="ORF">LCGC14_0735480</name>
</gene>
<reference evidence="1" key="1">
    <citation type="journal article" date="2015" name="Nature">
        <title>Complex archaea that bridge the gap between prokaryotes and eukaryotes.</title>
        <authorList>
            <person name="Spang A."/>
            <person name="Saw J.H."/>
            <person name="Jorgensen S.L."/>
            <person name="Zaremba-Niedzwiedzka K."/>
            <person name="Martijn J."/>
            <person name="Lind A.E."/>
            <person name="van Eijk R."/>
            <person name="Schleper C."/>
            <person name="Guy L."/>
            <person name="Ettema T.J."/>
        </authorList>
    </citation>
    <scope>NUCLEOTIDE SEQUENCE</scope>
</reference>
<evidence type="ECO:0000313" key="1">
    <source>
        <dbReference type="EMBL" id="KKN40236.1"/>
    </source>
</evidence>
<organism evidence="1">
    <name type="scientific">marine sediment metagenome</name>
    <dbReference type="NCBI Taxonomy" id="412755"/>
    <lineage>
        <taxon>unclassified sequences</taxon>
        <taxon>metagenomes</taxon>
        <taxon>ecological metagenomes</taxon>
    </lineage>
</organism>